<reference evidence="5 6" key="1">
    <citation type="submission" date="2024-11" db="EMBL/GenBank/DDBJ databases">
        <title>Adaptive evolution of stress response genes in parasites aligns with host niche diversity.</title>
        <authorList>
            <person name="Hahn C."/>
            <person name="Resl P."/>
        </authorList>
    </citation>
    <scope>NUCLEOTIDE SEQUENCE [LARGE SCALE GENOMIC DNA]</scope>
    <source>
        <strain evidence="5">EGGRZ-B1_66</strain>
        <tissue evidence="5">Body</tissue>
    </source>
</reference>
<dbReference type="PANTHER" id="PTHR22761:SF12">
    <property type="entry name" value="CHARGED MULTIVESICULAR BODY PROTEIN 5"/>
    <property type="match status" value="1"/>
</dbReference>
<dbReference type="Pfam" id="PF03357">
    <property type="entry name" value="Snf7"/>
    <property type="match status" value="1"/>
</dbReference>
<evidence type="ECO:0000313" key="6">
    <source>
        <dbReference type="Proteomes" id="UP001626550"/>
    </source>
</evidence>
<dbReference type="Gene3D" id="6.10.250.1710">
    <property type="match status" value="1"/>
</dbReference>
<protein>
    <recommendedName>
        <fullName evidence="3">Charged multivesicular body protein 5</fullName>
    </recommendedName>
</protein>
<dbReference type="AlphaFoldDB" id="A0ABD2QQG4"/>
<evidence type="ECO:0000313" key="5">
    <source>
        <dbReference type="EMBL" id="KAL3320736.1"/>
    </source>
</evidence>
<dbReference type="EMBL" id="JBJKFK010000033">
    <property type="protein sequence ID" value="KAL3320736.1"/>
    <property type="molecule type" value="Genomic_DNA"/>
</dbReference>
<gene>
    <name evidence="5" type="primary">CHMP5</name>
    <name evidence="5" type="ORF">Ciccas_000573</name>
</gene>
<dbReference type="PANTHER" id="PTHR22761">
    <property type="entry name" value="CHARGED MULTIVESICULAR BODY PROTEIN"/>
    <property type="match status" value="1"/>
</dbReference>
<comment type="caution">
    <text evidence="5">The sequence shown here is derived from an EMBL/GenBank/DDBJ whole genome shotgun (WGS) entry which is preliminary data.</text>
</comment>
<evidence type="ECO:0000256" key="2">
    <source>
        <dbReference type="ARBA" id="ARBA00023054"/>
    </source>
</evidence>
<accession>A0ABD2QQG4</accession>
<evidence type="ECO:0000256" key="3">
    <source>
        <dbReference type="ARBA" id="ARBA00041078"/>
    </source>
</evidence>
<dbReference type="Proteomes" id="UP001626550">
    <property type="component" value="Unassembled WGS sequence"/>
</dbReference>
<comment type="similarity">
    <text evidence="1">Belongs to the SNF7 family.</text>
</comment>
<evidence type="ECO:0000256" key="1">
    <source>
        <dbReference type="ARBA" id="ARBA00006190"/>
    </source>
</evidence>
<dbReference type="InterPro" id="IPR005024">
    <property type="entry name" value="Snf7_fam"/>
</dbReference>
<sequence length="227" mass="24759">MNRIFGSGAAKKPTANLTDVVNNLDSRGGAYDKKVEMMNAQIAKITADMKKFKPGTPAHNSLKAKAMNLLRQRKVYEGHADNIRNQAFNISQAEMSIQNLKDTKDTVAAMKVGVKQFKKEYKKINIDKIADMQDELEDMLDQAGEIQTELGRNIGADSYNDADLEAELDALVDEQGLDSYFDTSIDVPSVPSALPGESVPAAQPSSSSTINGVAVDEFGLPQLPDRH</sequence>
<feature type="region of interest" description="Disordered" evidence="4">
    <location>
        <begin position="191"/>
        <end position="213"/>
    </location>
</feature>
<organism evidence="5 6">
    <name type="scientific">Cichlidogyrus casuarinus</name>
    <dbReference type="NCBI Taxonomy" id="1844966"/>
    <lineage>
        <taxon>Eukaryota</taxon>
        <taxon>Metazoa</taxon>
        <taxon>Spiralia</taxon>
        <taxon>Lophotrochozoa</taxon>
        <taxon>Platyhelminthes</taxon>
        <taxon>Monogenea</taxon>
        <taxon>Monopisthocotylea</taxon>
        <taxon>Dactylogyridea</taxon>
        <taxon>Ancyrocephalidae</taxon>
        <taxon>Cichlidogyrus</taxon>
    </lineage>
</organism>
<keyword evidence="6" id="KW-1185">Reference proteome</keyword>
<dbReference type="Gene3D" id="1.10.287.1060">
    <property type="entry name" value="ESAT-6-like"/>
    <property type="match status" value="1"/>
</dbReference>
<evidence type="ECO:0000256" key="4">
    <source>
        <dbReference type="SAM" id="MobiDB-lite"/>
    </source>
</evidence>
<name>A0ABD2QQG4_9PLAT</name>
<proteinExistence type="inferred from homology"/>
<keyword evidence="2" id="KW-0175">Coiled coil</keyword>